<sequence>MARITSRHSPFAAAVCCILSLFSIIRAQLIGCEAVGCPQSDGTTSSCPIGNFTAQAIGTANFTSAISSDPLTWTVAFKSEISLTNTSADVLERSYYLGSPASLDLATIDVKGCALIFKDVVNRREFSPTEAGTCPSLLGASCVSDLMSQANKTLLEILDTEDPTFICSKLAVQLRDNAPSSCSLTDDNLWGAISVQDITGPSLLGPIAVDATCNPTSRDGYHLISIDSQQSTTLPISASVNAFAWGVTPVVSVFYSSTLPSTFEAPEISLSCLKPVAQDSIVVVPLESTATNLISIPWTLTAIATSLIFALIST</sequence>
<feature type="chain" id="PRO_5043373187" evidence="1">
    <location>
        <begin position="28"/>
        <end position="314"/>
    </location>
</feature>
<protein>
    <submittedName>
        <fullName evidence="2">Uncharacterized protein</fullName>
    </submittedName>
</protein>
<dbReference type="EMBL" id="JAVRRD010000035">
    <property type="protein sequence ID" value="KAK5045690.1"/>
    <property type="molecule type" value="Genomic_DNA"/>
</dbReference>
<accession>A0AAV9MVM6</accession>
<evidence type="ECO:0000313" key="2">
    <source>
        <dbReference type="EMBL" id="KAK5045690.1"/>
    </source>
</evidence>
<dbReference type="RefSeq" id="XP_064701308.1">
    <property type="nucleotide sequence ID" value="XM_064852601.1"/>
</dbReference>
<keyword evidence="3" id="KW-1185">Reference proteome</keyword>
<gene>
    <name evidence="2" type="ORF">LTR84_009059</name>
</gene>
<evidence type="ECO:0000313" key="3">
    <source>
        <dbReference type="Proteomes" id="UP001358417"/>
    </source>
</evidence>
<evidence type="ECO:0000256" key="1">
    <source>
        <dbReference type="SAM" id="SignalP"/>
    </source>
</evidence>
<organism evidence="2 3">
    <name type="scientific">Exophiala bonariae</name>
    <dbReference type="NCBI Taxonomy" id="1690606"/>
    <lineage>
        <taxon>Eukaryota</taxon>
        <taxon>Fungi</taxon>
        <taxon>Dikarya</taxon>
        <taxon>Ascomycota</taxon>
        <taxon>Pezizomycotina</taxon>
        <taxon>Eurotiomycetes</taxon>
        <taxon>Chaetothyriomycetidae</taxon>
        <taxon>Chaetothyriales</taxon>
        <taxon>Herpotrichiellaceae</taxon>
        <taxon>Exophiala</taxon>
    </lineage>
</organism>
<proteinExistence type="predicted"/>
<keyword evidence="1" id="KW-0732">Signal</keyword>
<reference evidence="2 3" key="1">
    <citation type="submission" date="2023-08" db="EMBL/GenBank/DDBJ databases">
        <title>Black Yeasts Isolated from many extreme environments.</title>
        <authorList>
            <person name="Coleine C."/>
            <person name="Stajich J.E."/>
            <person name="Selbmann L."/>
        </authorList>
    </citation>
    <scope>NUCLEOTIDE SEQUENCE [LARGE SCALE GENOMIC DNA]</scope>
    <source>
        <strain evidence="2 3">CCFEE 5792</strain>
    </source>
</reference>
<dbReference type="AlphaFoldDB" id="A0AAV9MVM6"/>
<dbReference type="GeneID" id="89977220"/>
<comment type="caution">
    <text evidence="2">The sequence shown here is derived from an EMBL/GenBank/DDBJ whole genome shotgun (WGS) entry which is preliminary data.</text>
</comment>
<name>A0AAV9MVM6_9EURO</name>
<feature type="signal peptide" evidence="1">
    <location>
        <begin position="1"/>
        <end position="27"/>
    </location>
</feature>
<dbReference type="Proteomes" id="UP001358417">
    <property type="component" value="Unassembled WGS sequence"/>
</dbReference>